<feature type="domain" description="Baseplate structural protein Gp10 C-terminal" evidence="1">
    <location>
        <begin position="71"/>
        <end position="192"/>
    </location>
</feature>
<comment type="caution">
    <text evidence="2">The sequence shown here is derived from an EMBL/GenBank/DDBJ whole genome shotgun (WGS) entry which is preliminary data.</text>
</comment>
<dbReference type="EMBL" id="JAQLKE010000005">
    <property type="protein sequence ID" value="MDB7083054.1"/>
    <property type="molecule type" value="Genomic_DNA"/>
</dbReference>
<gene>
    <name evidence="2" type="ORF">PM738_04500</name>
</gene>
<dbReference type="Proteomes" id="UP001211987">
    <property type="component" value="Unassembled WGS sequence"/>
</dbReference>
<proteinExistence type="predicted"/>
<accession>A0AB35IFI6</accession>
<dbReference type="InterPro" id="IPR053827">
    <property type="entry name" value="Gp10_C"/>
</dbReference>
<reference evidence="2" key="1">
    <citation type="submission" date="2023-01" db="EMBL/GenBank/DDBJ databases">
        <title>Human gut microbiome strain richness.</title>
        <authorList>
            <person name="Chen-Liaw A."/>
        </authorList>
    </citation>
    <scope>NUCLEOTIDE SEQUENCE</scope>
    <source>
        <strain evidence="2">1001217st2_G6_1001217B_191108</strain>
    </source>
</reference>
<evidence type="ECO:0000313" key="2">
    <source>
        <dbReference type="EMBL" id="MDB7083054.1"/>
    </source>
</evidence>
<sequence>MEGDFNIDALYFKINTASGYKQAFGTVRGGLLALGSDELVACLYGYDKNQKPQWVYKEGSNYVFKDLALKDDIYPVGAIYMSVSSTSPASLFGGTWTQWGSGRVPIGINSSDSDFKTVEKTGGEKEHTLTVGEMPSHKHDFGQQFTGMPVSSGNYGYYMIAGTQTDVIKNTGGNQPHNNLQPYITCYMWKRVS</sequence>
<dbReference type="AlphaFoldDB" id="A0AB35IFI6"/>
<evidence type="ECO:0000313" key="3">
    <source>
        <dbReference type="Proteomes" id="UP001211987"/>
    </source>
</evidence>
<dbReference type="CDD" id="cd22641">
    <property type="entry name" value="C24-like"/>
    <property type="match status" value="1"/>
</dbReference>
<evidence type="ECO:0000259" key="1">
    <source>
        <dbReference type="Pfam" id="PF21939"/>
    </source>
</evidence>
<name>A0AB35IFI6_9FIRM</name>
<dbReference type="SUPFAM" id="SSF88874">
    <property type="entry name" value="Receptor-binding domain of short tail fibre protein gp12"/>
    <property type="match status" value="1"/>
</dbReference>
<dbReference type="RefSeq" id="WP_272018750.1">
    <property type="nucleotide sequence ID" value="NZ_JAQLKE010000005.1"/>
</dbReference>
<dbReference type="Pfam" id="PF21939">
    <property type="entry name" value="Gp10_C"/>
    <property type="match status" value="1"/>
</dbReference>
<organism evidence="2 3">
    <name type="scientific">Thomasclavelia ramosa</name>
    <dbReference type="NCBI Taxonomy" id="1547"/>
    <lineage>
        <taxon>Bacteria</taxon>
        <taxon>Bacillati</taxon>
        <taxon>Bacillota</taxon>
        <taxon>Erysipelotrichia</taxon>
        <taxon>Erysipelotrichales</taxon>
        <taxon>Coprobacillaceae</taxon>
        <taxon>Thomasclavelia</taxon>
    </lineage>
</organism>
<protein>
    <recommendedName>
        <fullName evidence="1">Baseplate structural protein Gp10 C-terminal domain-containing protein</fullName>
    </recommendedName>
</protein>